<proteinExistence type="predicted"/>
<sequence length="81" mass="9033">MRCIGKGAESAVVFCAIMNLPPPTTNFTKCNNILLQSARETYEESRVEAVHEAVEENDGGRDIAVAFDGSWQKRGFLRRMV</sequence>
<accession>A0A8X6QCV2</accession>
<dbReference type="Pfam" id="PF20700">
    <property type="entry name" value="Mutator"/>
    <property type="match status" value="1"/>
</dbReference>
<dbReference type="InterPro" id="IPR049012">
    <property type="entry name" value="Mutator_transp_dom"/>
</dbReference>
<dbReference type="EMBL" id="BMAW01078773">
    <property type="protein sequence ID" value="GFU12307.1"/>
    <property type="molecule type" value="Genomic_DNA"/>
</dbReference>
<keyword evidence="3" id="KW-1185">Reference proteome</keyword>
<dbReference type="Proteomes" id="UP000887013">
    <property type="component" value="Unassembled WGS sequence"/>
</dbReference>
<dbReference type="AlphaFoldDB" id="A0A8X6QCV2"/>
<comment type="caution">
    <text evidence="2">The sequence shown here is derived from an EMBL/GenBank/DDBJ whole genome shotgun (WGS) entry which is preliminary data.</text>
</comment>
<reference evidence="2" key="1">
    <citation type="submission" date="2020-08" db="EMBL/GenBank/DDBJ databases">
        <title>Multicomponent nature underlies the extraordinary mechanical properties of spider dragline silk.</title>
        <authorList>
            <person name="Kono N."/>
            <person name="Nakamura H."/>
            <person name="Mori M."/>
            <person name="Yoshida Y."/>
            <person name="Ohtoshi R."/>
            <person name="Malay A.D."/>
            <person name="Moran D.A.P."/>
            <person name="Tomita M."/>
            <person name="Numata K."/>
            <person name="Arakawa K."/>
        </authorList>
    </citation>
    <scope>NUCLEOTIDE SEQUENCE</scope>
</reference>
<dbReference type="OrthoDB" id="6426517at2759"/>
<protein>
    <recommendedName>
        <fullName evidence="1">Mutator-like transposase domain-containing protein</fullName>
    </recommendedName>
</protein>
<evidence type="ECO:0000313" key="3">
    <source>
        <dbReference type="Proteomes" id="UP000887013"/>
    </source>
</evidence>
<evidence type="ECO:0000313" key="2">
    <source>
        <dbReference type="EMBL" id="GFU12307.1"/>
    </source>
</evidence>
<organism evidence="2 3">
    <name type="scientific">Nephila pilipes</name>
    <name type="common">Giant wood spider</name>
    <name type="synonym">Nephila maculata</name>
    <dbReference type="NCBI Taxonomy" id="299642"/>
    <lineage>
        <taxon>Eukaryota</taxon>
        <taxon>Metazoa</taxon>
        <taxon>Ecdysozoa</taxon>
        <taxon>Arthropoda</taxon>
        <taxon>Chelicerata</taxon>
        <taxon>Arachnida</taxon>
        <taxon>Araneae</taxon>
        <taxon>Araneomorphae</taxon>
        <taxon>Entelegynae</taxon>
        <taxon>Araneoidea</taxon>
        <taxon>Nephilidae</taxon>
        <taxon>Nephila</taxon>
    </lineage>
</organism>
<feature type="domain" description="Mutator-like transposase" evidence="1">
    <location>
        <begin position="2"/>
        <end position="76"/>
    </location>
</feature>
<evidence type="ECO:0000259" key="1">
    <source>
        <dbReference type="Pfam" id="PF20700"/>
    </source>
</evidence>
<gene>
    <name evidence="2" type="ORF">NPIL_541341</name>
</gene>
<name>A0A8X6QCV2_NEPPI</name>